<organism evidence="3 4">
    <name type="scientific">Orchesella dallaii</name>
    <dbReference type="NCBI Taxonomy" id="48710"/>
    <lineage>
        <taxon>Eukaryota</taxon>
        <taxon>Metazoa</taxon>
        <taxon>Ecdysozoa</taxon>
        <taxon>Arthropoda</taxon>
        <taxon>Hexapoda</taxon>
        <taxon>Collembola</taxon>
        <taxon>Entomobryomorpha</taxon>
        <taxon>Entomobryoidea</taxon>
        <taxon>Orchesellidae</taxon>
        <taxon>Orchesellinae</taxon>
        <taxon>Orchesella</taxon>
    </lineage>
</organism>
<sequence>MYWFFFGIISTLIHSFDSEPIFPQESCLLHLLPHLKTNWDQYVLYFFRPALIDSVHNRFDPDSSIHSRILTLRDCAICNDIILTRGNYRYSDTFNVVITAIKFSAWRNKEFDVMKMPVDNFNRILVPSRTLLLYIWSNTNSFYYNYRDIARKTAFYTIWDTNISNFPALKAIITLPRDFSCRKSETTVSIICSEYCSSTPQRIYDFDINLEKFGIYNFHRKLFWDAEGKIIPTLIVDDLKSLRKSRRGDSTSCRSTRDRISYKCSRDSLAALNLATLHNITIRLHDSTPENKERFSAIYFNLGIEQISATTRFTEYCICTVPQLHFNRFSAQSIIYCPVSKEFIRPPIKFSTWHEPFSLEIWAGILCIIIFAILNSLRHHSSVRNILVDLEGYIASISGADVQIRKFIIICSFVFILTQLYVNGLTSIITVTTPIKGIRFIKEFIKNGYKILFRQARASVSLEDLLYEEFQSIGVTLDEAFHVTHKKYTDNEMIRWFLAPSKRFGFIFSSSLATYKAAHSAMLLNHQFNVSFTCFSLEQMFHKHLYLWHIRTENQQWISISLERMATSGLFYKWDEWSTWHRMLVEKLHTNDVPTSSDLINISKVLALLLIFCFLTCISVLVFIIECNSTLGIPRSLVLQCNWVSRCFGSILSKVTNFKAQTSACSSTNILQIKVSSAV</sequence>
<keyword evidence="4" id="KW-1185">Reference proteome</keyword>
<protein>
    <submittedName>
        <fullName evidence="3">Uncharacterized protein</fullName>
    </submittedName>
</protein>
<evidence type="ECO:0000313" key="4">
    <source>
        <dbReference type="Proteomes" id="UP001642540"/>
    </source>
</evidence>
<keyword evidence="1" id="KW-1133">Transmembrane helix</keyword>
<keyword evidence="2" id="KW-0732">Signal</keyword>
<keyword evidence="1" id="KW-0812">Transmembrane</keyword>
<dbReference type="EMBL" id="CAXLJM020000209">
    <property type="protein sequence ID" value="CAL8149430.1"/>
    <property type="molecule type" value="Genomic_DNA"/>
</dbReference>
<evidence type="ECO:0000313" key="3">
    <source>
        <dbReference type="EMBL" id="CAL8149430.1"/>
    </source>
</evidence>
<evidence type="ECO:0000256" key="1">
    <source>
        <dbReference type="SAM" id="Phobius"/>
    </source>
</evidence>
<gene>
    <name evidence="3" type="ORF">ODALV1_LOCUS31730</name>
</gene>
<accession>A0ABP1SAW1</accession>
<keyword evidence="1" id="KW-0472">Membrane</keyword>
<evidence type="ECO:0000256" key="2">
    <source>
        <dbReference type="SAM" id="SignalP"/>
    </source>
</evidence>
<feature type="signal peptide" evidence="2">
    <location>
        <begin position="1"/>
        <end position="18"/>
    </location>
</feature>
<feature type="chain" id="PRO_5047281144" evidence="2">
    <location>
        <begin position="19"/>
        <end position="679"/>
    </location>
</feature>
<feature type="transmembrane region" description="Helical" evidence="1">
    <location>
        <begin position="357"/>
        <end position="377"/>
    </location>
</feature>
<name>A0ABP1SAW1_9HEXA</name>
<dbReference type="Proteomes" id="UP001642540">
    <property type="component" value="Unassembled WGS sequence"/>
</dbReference>
<reference evidence="3 4" key="1">
    <citation type="submission" date="2024-08" db="EMBL/GenBank/DDBJ databases">
        <authorList>
            <person name="Cucini C."/>
            <person name="Frati F."/>
        </authorList>
    </citation>
    <scope>NUCLEOTIDE SEQUENCE [LARGE SCALE GENOMIC DNA]</scope>
</reference>
<feature type="transmembrane region" description="Helical" evidence="1">
    <location>
        <begin position="407"/>
        <end position="429"/>
    </location>
</feature>
<comment type="caution">
    <text evidence="3">The sequence shown here is derived from an EMBL/GenBank/DDBJ whole genome shotgun (WGS) entry which is preliminary data.</text>
</comment>
<proteinExistence type="predicted"/>
<feature type="transmembrane region" description="Helical" evidence="1">
    <location>
        <begin position="605"/>
        <end position="625"/>
    </location>
</feature>